<dbReference type="PANTHER" id="PTHR10696:SF55">
    <property type="entry name" value="DIOXYGENASE, PUTATIVE-RELATED"/>
    <property type="match status" value="1"/>
</dbReference>
<feature type="domain" description="TauD/TfdA-like" evidence="9">
    <location>
        <begin position="175"/>
        <end position="326"/>
    </location>
</feature>
<dbReference type="Gene3D" id="3.30.2020.30">
    <property type="match status" value="1"/>
</dbReference>
<dbReference type="RefSeq" id="XP_022242141.1">
    <property type="nucleotide sequence ID" value="XM_022386433.1"/>
</dbReference>
<evidence type="ECO:0000259" key="10">
    <source>
        <dbReference type="Pfam" id="PF06155"/>
    </source>
</evidence>
<comment type="pathway">
    <text evidence="2">Amine and polyamine biosynthesis; carnitine biosynthesis.</text>
</comment>
<dbReference type="InterPro" id="IPR050411">
    <property type="entry name" value="AlphaKG_dependent_hydroxylases"/>
</dbReference>
<accession>A0ABM1SET6</accession>
<evidence type="ECO:0000313" key="12">
    <source>
        <dbReference type="RefSeq" id="XP_022242141.1"/>
    </source>
</evidence>
<proteinExistence type="inferred from homology"/>
<dbReference type="SUPFAM" id="SSF51197">
    <property type="entry name" value="Clavaminate synthase-like"/>
    <property type="match status" value="1"/>
</dbReference>
<comment type="cofactor">
    <cofactor evidence="1">
        <name>Fe(2+)</name>
        <dbReference type="ChEBI" id="CHEBI:29033"/>
    </cofactor>
</comment>
<feature type="domain" description="Gamma-butyrobetaine hydroxylase-like N-terminal" evidence="10">
    <location>
        <begin position="60"/>
        <end position="144"/>
    </location>
</feature>
<evidence type="ECO:0000313" key="11">
    <source>
        <dbReference type="Proteomes" id="UP000694941"/>
    </source>
</evidence>
<evidence type="ECO:0000259" key="9">
    <source>
        <dbReference type="Pfam" id="PF02668"/>
    </source>
</evidence>
<evidence type="ECO:0000256" key="5">
    <source>
        <dbReference type="ARBA" id="ARBA00022873"/>
    </source>
</evidence>
<evidence type="ECO:0000256" key="3">
    <source>
        <dbReference type="ARBA" id="ARBA00008654"/>
    </source>
</evidence>
<evidence type="ECO:0000256" key="8">
    <source>
        <dbReference type="ARBA" id="ARBA00023004"/>
    </source>
</evidence>
<evidence type="ECO:0000256" key="4">
    <source>
        <dbReference type="ARBA" id="ARBA00022723"/>
    </source>
</evidence>
<dbReference type="InterPro" id="IPR038492">
    <property type="entry name" value="GBBH-like_N_sf"/>
</dbReference>
<name>A0ABM1SET6_LIMPO</name>
<protein>
    <submittedName>
        <fullName evidence="12 13">Trimethyllysine dioxygenase, mitochondrial-like</fullName>
    </submittedName>
</protein>
<keyword evidence="7" id="KW-0560">Oxidoreductase</keyword>
<evidence type="ECO:0000256" key="6">
    <source>
        <dbReference type="ARBA" id="ARBA00022964"/>
    </source>
</evidence>
<keyword evidence="8" id="KW-0408">Iron</keyword>
<comment type="similarity">
    <text evidence="3">Belongs to the gamma-BBH/TMLD family.</text>
</comment>
<reference evidence="12 13" key="1">
    <citation type="submission" date="2025-05" db="UniProtKB">
        <authorList>
            <consortium name="RefSeq"/>
        </authorList>
    </citation>
    <scope>IDENTIFICATION</scope>
    <source>
        <tissue evidence="12 13">Muscle</tissue>
    </source>
</reference>
<dbReference type="Pfam" id="PF02668">
    <property type="entry name" value="TauD"/>
    <property type="match status" value="1"/>
</dbReference>
<keyword evidence="6" id="KW-0223">Dioxygenase</keyword>
<evidence type="ECO:0000256" key="7">
    <source>
        <dbReference type="ARBA" id="ARBA00023002"/>
    </source>
</evidence>
<sequence>MASFCSRGLRICSRQLLNSQARNFSKFPTKMRAYSWAATFAKTQRQDQQVTVSAVKVNQPDTVHVEFSDNMSCCFKNIWLRDNCQCPECIHPQTLQKIVDTVNLDLGTRPKNVGVNETGQVEVEWISSDGSSTHKSAYDIKWLYEYSKCFRDSANICRYIHPSVEYWNLNTFPTGKPPTIQYEDFMETDEGLKAFLEAMIKYGIALIKGTPTTEEGIIKTTERFSFVTPTMYGKSFNVKFIPTDPRLHLAYTGFALEQHTDLPYKEKSPGIQILHCINSSLVAGTHEAGGMSVFNDGYYAANWLKENHPEYFHILSTIPITAYVSMNSVARCTFRDVFRRPAFSCLKFYKLQLWHLKIVMF</sequence>
<gene>
    <name evidence="12 13" type="primary">LOC106459873</name>
</gene>
<evidence type="ECO:0000313" key="13">
    <source>
        <dbReference type="RefSeq" id="XP_022242142.1"/>
    </source>
</evidence>
<keyword evidence="5" id="KW-0124">Carnitine biosynthesis</keyword>
<evidence type="ECO:0000256" key="2">
    <source>
        <dbReference type="ARBA" id="ARBA00005022"/>
    </source>
</evidence>
<dbReference type="Pfam" id="PF06155">
    <property type="entry name" value="GBBH-like_N"/>
    <property type="match status" value="1"/>
</dbReference>
<dbReference type="PANTHER" id="PTHR10696">
    <property type="entry name" value="GAMMA-BUTYROBETAINE HYDROXYLASE-RELATED"/>
    <property type="match status" value="1"/>
</dbReference>
<organism evidence="11 12">
    <name type="scientific">Limulus polyphemus</name>
    <name type="common">Atlantic horseshoe crab</name>
    <dbReference type="NCBI Taxonomy" id="6850"/>
    <lineage>
        <taxon>Eukaryota</taxon>
        <taxon>Metazoa</taxon>
        <taxon>Ecdysozoa</taxon>
        <taxon>Arthropoda</taxon>
        <taxon>Chelicerata</taxon>
        <taxon>Merostomata</taxon>
        <taxon>Xiphosura</taxon>
        <taxon>Limulidae</taxon>
        <taxon>Limulus</taxon>
    </lineage>
</organism>
<dbReference type="InterPro" id="IPR010376">
    <property type="entry name" value="GBBH-like_N"/>
</dbReference>
<dbReference type="RefSeq" id="XP_022242142.1">
    <property type="nucleotide sequence ID" value="XM_022386434.1"/>
</dbReference>
<dbReference type="InterPro" id="IPR003819">
    <property type="entry name" value="TauD/TfdA-like"/>
</dbReference>
<dbReference type="Proteomes" id="UP000694941">
    <property type="component" value="Unplaced"/>
</dbReference>
<dbReference type="InterPro" id="IPR042098">
    <property type="entry name" value="TauD-like_sf"/>
</dbReference>
<evidence type="ECO:0000256" key="1">
    <source>
        <dbReference type="ARBA" id="ARBA00001954"/>
    </source>
</evidence>
<keyword evidence="11" id="KW-1185">Reference proteome</keyword>
<keyword evidence="4" id="KW-0479">Metal-binding</keyword>
<dbReference type="Gene3D" id="3.60.130.10">
    <property type="entry name" value="Clavaminate synthase-like"/>
    <property type="match status" value="1"/>
</dbReference>
<dbReference type="GeneID" id="106459873"/>